<dbReference type="SMART" id="SM00184">
    <property type="entry name" value="RING"/>
    <property type="match status" value="1"/>
</dbReference>
<dbReference type="EMBL" id="NEDP02004652">
    <property type="protein sequence ID" value="OWF44883.1"/>
    <property type="molecule type" value="Genomic_DNA"/>
</dbReference>
<keyword evidence="5" id="KW-0175">Coiled coil</keyword>
<feature type="domain" description="UBP-type" evidence="8">
    <location>
        <begin position="389"/>
        <end position="481"/>
    </location>
</feature>
<dbReference type="OrthoDB" id="273556at2759"/>
<dbReference type="PROSITE" id="PS50089">
    <property type="entry name" value="ZF_RING_2"/>
    <property type="match status" value="1"/>
</dbReference>
<organism evidence="9 10">
    <name type="scientific">Mizuhopecten yessoensis</name>
    <name type="common">Japanese scallop</name>
    <name type="synonym">Patinopecten yessoensis</name>
    <dbReference type="NCBI Taxonomy" id="6573"/>
    <lineage>
        <taxon>Eukaryota</taxon>
        <taxon>Metazoa</taxon>
        <taxon>Spiralia</taxon>
        <taxon>Lophotrochozoa</taxon>
        <taxon>Mollusca</taxon>
        <taxon>Bivalvia</taxon>
        <taxon>Autobranchia</taxon>
        <taxon>Pteriomorphia</taxon>
        <taxon>Pectinida</taxon>
        <taxon>Pectinoidea</taxon>
        <taxon>Pectinidae</taxon>
        <taxon>Mizuhopecten</taxon>
    </lineage>
</organism>
<dbReference type="SMART" id="SM00290">
    <property type="entry name" value="ZnF_UBP"/>
    <property type="match status" value="1"/>
</dbReference>
<dbReference type="Pfam" id="PF07576">
    <property type="entry name" value="BRAP2"/>
    <property type="match status" value="1"/>
</dbReference>
<dbReference type="CDD" id="cd12718">
    <property type="entry name" value="RRM_BRAP2"/>
    <property type="match status" value="1"/>
</dbReference>
<dbReference type="PANTHER" id="PTHR24007">
    <property type="entry name" value="BRCA1-ASSOCIATED PROTEIN"/>
    <property type="match status" value="1"/>
</dbReference>
<keyword evidence="10" id="KW-1185">Reference proteome</keyword>
<feature type="region of interest" description="Disordered" evidence="6">
    <location>
        <begin position="104"/>
        <end position="208"/>
    </location>
</feature>
<evidence type="ECO:0000256" key="1">
    <source>
        <dbReference type="ARBA" id="ARBA00022723"/>
    </source>
</evidence>
<dbReference type="GO" id="GO:0008270">
    <property type="term" value="F:zinc ion binding"/>
    <property type="evidence" value="ECO:0007669"/>
    <property type="project" value="UniProtKB-KW"/>
</dbReference>
<dbReference type="Proteomes" id="UP000242188">
    <property type="component" value="Unassembled WGS sequence"/>
</dbReference>
<evidence type="ECO:0000313" key="10">
    <source>
        <dbReference type="Proteomes" id="UP000242188"/>
    </source>
</evidence>
<evidence type="ECO:0000256" key="6">
    <source>
        <dbReference type="SAM" id="MobiDB-lite"/>
    </source>
</evidence>
<feature type="domain" description="RING-type" evidence="7">
    <location>
        <begin position="352"/>
        <end position="392"/>
    </location>
</feature>
<dbReference type="GO" id="GO:0061630">
    <property type="term" value="F:ubiquitin protein ligase activity"/>
    <property type="evidence" value="ECO:0007669"/>
    <property type="project" value="TreeGrafter"/>
</dbReference>
<evidence type="ECO:0000256" key="3">
    <source>
        <dbReference type="ARBA" id="ARBA00022833"/>
    </source>
</evidence>
<evidence type="ECO:0000313" key="9">
    <source>
        <dbReference type="EMBL" id="OWF44883.1"/>
    </source>
</evidence>
<dbReference type="Pfam" id="PF02148">
    <property type="entry name" value="zf-UBP"/>
    <property type="match status" value="1"/>
</dbReference>
<dbReference type="InterPro" id="IPR047243">
    <property type="entry name" value="RING-H2_BRAP2"/>
</dbReference>
<accession>A0A210Q828</accession>
<dbReference type="GO" id="GO:0016567">
    <property type="term" value="P:protein ubiquitination"/>
    <property type="evidence" value="ECO:0007669"/>
    <property type="project" value="TreeGrafter"/>
</dbReference>
<feature type="compositionally biased region" description="Low complexity" evidence="6">
    <location>
        <begin position="189"/>
        <end position="198"/>
    </location>
</feature>
<feature type="region of interest" description="Disordered" evidence="6">
    <location>
        <begin position="651"/>
        <end position="672"/>
    </location>
</feature>
<keyword evidence="3" id="KW-0862">Zinc</keyword>
<dbReference type="CDD" id="cd16457">
    <property type="entry name" value="RING-H2_BRAP2"/>
    <property type="match status" value="1"/>
</dbReference>
<dbReference type="InterPro" id="IPR034932">
    <property type="entry name" value="BRAP2_RRM"/>
</dbReference>
<name>A0A210Q828_MIZYE</name>
<evidence type="ECO:0000256" key="5">
    <source>
        <dbReference type="SAM" id="Coils"/>
    </source>
</evidence>
<dbReference type="Pfam" id="PF13639">
    <property type="entry name" value="zf-RING_2"/>
    <property type="match status" value="1"/>
</dbReference>
<dbReference type="GO" id="GO:0007265">
    <property type="term" value="P:Ras protein signal transduction"/>
    <property type="evidence" value="ECO:0007669"/>
    <property type="project" value="TreeGrafter"/>
</dbReference>
<keyword evidence="2 4" id="KW-0863">Zinc-finger</keyword>
<gene>
    <name evidence="9" type="ORF">KP79_PYT16730</name>
</gene>
<dbReference type="PROSITE" id="PS50271">
    <property type="entry name" value="ZF_UBP"/>
    <property type="match status" value="1"/>
</dbReference>
<dbReference type="AlphaFoldDB" id="A0A210Q828"/>
<dbReference type="Gene3D" id="3.30.40.10">
    <property type="entry name" value="Zinc/RING finger domain, C3HC4 (zinc finger)"/>
    <property type="match status" value="2"/>
</dbReference>
<evidence type="ECO:0000259" key="7">
    <source>
        <dbReference type="PROSITE" id="PS50089"/>
    </source>
</evidence>
<evidence type="ECO:0000256" key="4">
    <source>
        <dbReference type="PROSITE-ProRule" id="PRU00502"/>
    </source>
</evidence>
<feature type="compositionally biased region" description="Basic residues" evidence="6">
    <location>
        <begin position="663"/>
        <end position="672"/>
    </location>
</feature>
<dbReference type="GO" id="GO:0005737">
    <property type="term" value="C:cytoplasm"/>
    <property type="evidence" value="ECO:0007669"/>
    <property type="project" value="TreeGrafter"/>
</dbReference>
<dbReference type="InterPro" id="IPR001841">
    <property type="entry name" value="Znf_RING"/>
</dbReference>
<dbReference type="InterPro" id="IPR001607">
    <property type="entry name" value="Znf_UBP"/>
</dbReference>
<evidence type="ECO:0000256" key="2">
    <source>
        <dbReference type="ARBA" id="ARBA00022771"/>
    </source>
</evidence>
<dbReference type="InterPro" id="IPR013083">
    <property type="entry name" value="Znf_RING/FYVE/PHD"/>
</dbReference>
<comment type="caution">
    <text evidence="9">The sequence shown here is derived from an EMBL/GenBank/DDBJ whole genome shotgun (WGS) entry which is preliminary data.</text>
</comment>
<evidence type="ECO:0000259" key="8">
    <source>
        <dbReference type="PROSITE" id="PS50271"/>
    </source>
</evidence>
<reference evidence="9 10" key="1">
    <citation type="journal article" date="2017" name="Nat. Ecol. Evol.">
        <title>Scallop genome provides insights into evolution of bilaterian karyotype and development.</title>
        <authorList>
            <person name="Wang S."/>
            <person name="Zhang J."/>
            <person name="Jiao W."/>
            <person name="Li J."/>
            <person name="Xun X."/>
            <person name="Sun Y."/>
            <person name="Guo X."/>
            <person name="Huan P."/>
            <person name="Dong B."/>
            <person name="Zhang L."/>
            <person name="Hu X."/>
            <person name="Sun X."/>
            <person name="Wang J."/>
            <person name="Zhao C."/>
            <person name="Wang Y."/>
            <person name="Wang D."/>
            <person name="Huang X."/>
            <person name="Wang R."/>
            <person name="Lv J."/>
            <person name="Li Y."/>
            <person name="Zhang Z."/>
            <person name="Liu B."/>
            <person name="Lu W."/>
            <person name="Hui Y."/>
            <person name="Liang J."/>
            <person name="Zhou Z."/>
            <person name="Hou R."/>
            <person name="Li X."/>
            <person name="Liu Y."/>
            <person name="Li H."/>
            <person name="Ning X."/>
            <person name="Lin Y."/>
            <person name="Zhao L."/>
            <person name="Xing Q."/>
            <person name="Dou J."/>
            <person name="Li Y."/>
            <person name="Mao J."/>
            <person name="Guo H."/>
            <person name="Dou H."/>
            <person name="Li T."/>
            <person name="Mu C."/>
            <person name="Jiang W."/>
            <person name="Fu Q."/>
            <person name="Fu X."/>
            <person name="Miao Y."/>
            <person name="Liu J."/>
            <person name="Yu Q."/>
            <person name="Li R."/>
            <person name="Liao H."/>
            <person name="Li X."/>
            <person name="Kong Y."/>
            <person name="Jiang Z."/>
            <person name="Chourrout D."/>
            <person name="Li R."/>
            <person name="Bao Z."/>
        </authorList>
    </citation>
    <scope>NUCLEOTIDE SEQUENCE [LARGE SCALE GENOMIC DNA]</scope>
    <source>
        <strain evidence="9 10">PY_sf001</strain>
    </source>
</reference>
<dbReference type="SUPFAM" id="SSF57850">
    <property type="entry name" value="RING/U-box"/>
    <property type="match status" value="1"/>
</dbReference>
<dbReference type="PANTHER" id="PTHR24007:SF7">
    <property type="entry name" value="BRCA1-ASSOCIATED PROTEIN"/>
    <property type="match status" value="1"/>
</dbReference>
<sequence length="672" mass="76290">MSKSIYLVWLRFEITGTKEGLEYIQYLAPGYSLNEESEQTCRKTYAESLSSSSSSQEREDNPQIKEDLIKECQGNRKFADLTIETYYYENMEENKEEKTYLHANRGREGSDSPDVQKQMDRKSSSREPELTRSREGSESSTASVSGANKMGPKEAYFRPIRSYMDEGPGPAPSPPRLYGEDGPGPAPSPTGGSNSRPGSGRRSHSPSARYPATIHFYSGNPAVECIQGVLHLYKDNKPTPVKGDHLRSELICMLSVPGGYTVHDLLKFTAPVSEGIEYFRIIRDPSPNQFMVLVKFRSQDQADEFFTTYNNSPYNSIEPDICHLIYVARVETVKESEGACLPTPGVTELPCCPVCLERMDESVDGVLTILCNHAFHTKCLEQWGDTSCPVCRYSQTPEESANHRCMKCSSQESLWICLICGHIGCGRYVGLHAYKHFQETQHTYSMQLGHNQVWDYAGDNYVHRLVQSKGDGKLVQVGEGGSSQVQGEKLDSLSLEYTYLLTSQLESQRFYFEEKMNFVEQEALDRIQLLEKRHQENYSEYQLVQQMLADTRKEKQGLEKKSSNLHSRLTKTLKELQEECEMNKCLQENQVVWQKRVETLEGQVRNLSIDKEKEIQELREQLRDVMFYLEAQQQLASTTAVSQEEIQEGQVVVGATGSAPSPSHKRGRKKDR</sequence>
<proteinExistence type="predicted"/>
<keyword evidence="1" id="KW-0479">Metal-binding</keyword>
<dbReference type="STRING" id="6573.A0A210Q828"/>
<feature type="coiled-coil region" evidence="5">
    <location>
        <begin position="541"/>
        <end position="617"/>
    </location>
</feature>
<feature type="compositionally biased region" description="Basic and acidic residues" evidence="6">
    <location>
        <begin position="117"/>
        <end position="137"/>
    </location>
</feature>
<dbReference type="InterPro" id="IPR011422">
    <property type="entry name" value="BRAP2/ETP1_RRM"/>
</dbReference>
<protein>
    <submittedName>
        <fullName evidence="9">BRCA1-associated protein</fullName>
    </submittedName>
</protein>